<keyword evidence="3" id="KW-1185">Reference proteome</keyword>
<feature type="compositionally biased region" description="Acidic residues" evidence="1">
    <location>
        <begin position="149"/>
        <end position="159"/>
    </location>
</feature>
<evidence type="ECO:0000256" key="1">
    <source>
        <dbReference type="SAM" id="MobiDB-lite"/>
    </source>
</evidence>
<dbReference type="AlphaFoldDB" id="A0A1M7HDE9"/>
<dbReference type="Proteomes" id="UP000184444">
    <property type="component" value="Unassembled WGS sequence"/>
</dbReference>
<accession>A0A1M7HDE9</accession>
<gene>
    <name evidence="2" type="ORF">SAMN05444389_10624</name>
</gene>
<dbReference type="Pfam" id="PF02620">
    <property type="entry name" value="YceD"/>
    <property type="match status" value="1"/>
</dbReference>
<dbReference type="OrthoDB" id="8443793at2"/>
<dbReference type="InterPro" id="IPR003772">
    <property type="entry name" value="YceD"/>
</dbReference>
<organism evidence="2 3">
    <name type="scientific">Paracoccus solventivorans</name>
    <dbReference type="NCBI Taxonomy" id="53463"/>
    <lineage>
        <taxon>Bacteria</taxon>
        <taxon>Pseudomonadati</taxon>
        <taxon>Pseudomonadota</taxon>
        <taxon>Alphaproteobacteria</taxon>
        <taxon>Rhodobacterales</taxon>
        <taxon>Paracoccaceae</taxon>
        <taxon>Paracoccus</taxon>
    </lineage>
</organism>
<reference evidence="3" key="1">
    <citation type="submission" date="2016-11" db="EMBL/GenBank/DDBJ databases">
        <authorList>
            <person name="Varghese N."/>
            <person name="Submissions S."/>
        </authorList>
    </citation>
    <scope>NUCLEOTIDE SEQUENCE [LARGE SCALE GENOMIC DNA]</scope>
    <source>
        <strain evidence="3">DSM 6637</strain>
    </source>
</reference>
<feature type="region of interest" description="Disordered" evidence="1">
    <location>
        <begin position="138"/>
        <end position="164"/>
    </location>
</feature>
<dbReference type="RefSeq" id="WP_073066312.1">
    <property type="nucleotide sequence ID" value="NZ_FRCK01000006.1"/>
</dbReference>
<evidence type="ECO:0000313" key="2">
    <source>
        <dbReference type="EMBL" id="SHM26439.1"/>
    </source>
</evidence>
<name>A0A1M7HDE9_9RHOB</name>
<dbReference type="EMBL" id="FRCK01000006">
    <property type="protein sequence ID" value="SHM26439.1"/>
    <property type="molecule type" value="Genomic_DNA"/>
</dbReference>
<sequence length="182" mass="19184">MSPAPYSHKLRVSQLNARRPLALELAPDAEARARIAAHLGLLALPQLRLTGTLSPAPNDSWLLEGRLTAQVEQGCVVTLAPVATAIAEDIRRVYSPHATAPEGDEIEMPDDEIEPLGPVIDPGEVLVEELSLALPLYPRAPGAALPDDPGADEAAGEEAGDTRRPFAGLAALLRKDGDDNGN</sequence>
<dbReference type="STRING" id="53463.SAMN05444389_10624"/>
<protein>
    <submittedName>
        <fullName evidence="2">Uncharacterized metal-binding protein YceD, DUF177 family</fullName>
    </submittedName>
</protein>
<evidence type="ECO:0000313" key="3">
    <source>
        <dbReference type="Proteomes" id="UP000184444"/>
    </source>
</evidence>
<proteinExistence type="predicted"/>